<evidence type="ECO:0000256" key="1">
    <source>
        <dbReference type="SAM" id="Phobius"/>
    </source>
</evidence>
<comment type="caution">
    <text evidence="2">The sequence shown here is derived from an EMBL/GenBank/DDBJ whole genome shotgun (WGS) entry which is preliminary data.</text>
</comment>
<keyword evidence="1" id="KW-0472">Membrane</keyword>
<dbReference type="Pfam" id="PF10947">
    <property type="entry name" value="DUF2628"/>
    <property type="match status" value="1"/>
</dbReference>
<proteinExistence type="predicted"/>
<keyword evidence="1" id="KW-0812">Transmembrane</keyword>
<reference evidence="2" key="1">
    <citation type="submission" date="2019-08" db="EMBL/GenBank/DDBJ databases">
        <authorList>
            <person name="Kucharzyk K."/>
            <person name="Murdoch R.W."/>
            <person name="Higgins S."/>
            <person name="Loffler F."/>
        </authorList>
    </citation>
    <scope>NUCLEOTIDE SEQUENCE</scope>
</reference>
<dbReference type="InterPro" id="IPR024399">
    <property type="entry name" value="DUF2628"/>
</dbReference>
<sequence length="150" mass="16817">MDATGQKTGFVFSAALFPYLYFFYRKMWLQGALALLLELVLNIPAKLLMLKQAGFLMFLPISLSSLSSISLASSLALGVLQIVIWGLFGAWFYRRTCAKRIRKLQQIAADKEEYHILLRKKGGFSRTLLVIVVALYLINTAAMIFMGGTL</sequence>
<feature type="transmembrane region" description="Helical" evidence="1">
    <location>
        <begin position="31"/>
        <end position="49"/>
    </location>
</feature>
<organism evidence="2">
    <name type="scientific">bioreactor metagenome</name>
    <dbReference type="NCBI Taxonomy" id="1076179"/>
    <lineage>
        <taxon>unclassified sequences</taxon>
        <taxon>metagenomes</taxon>
        <taxon>ecological metagenomes</taxon>
    </lineage>
</organism>
<protein>
    <submittedName>
        <fullName evidence="2">Uncharacterized protein</fullName>
    </submittedName>
</protein>
<feature type="transmembrane region" description="Helical" evidence="1">
    <location>
        <begin position="69"/>
        <end position="93"/>
    </location>
</feature>
<dbReference type="EMBL" id="VSSQ01026633">
    <property type="protein sequence ID" value="MPM75451.1"/>
    <property type="molecule type" value="Genomic_DNA"/>
</dbReference>
<feature type="transmembrane region" description="Helical" evidence="1">
    <location>
        <begin position="128"/>
        <end position="148"/>
    </location>
</feature>
<evidence type="ECO:0000313" key="2">
    <source>
        <dbReference type="EMBL" id="MPM75451.1"/>
    </source>
</evidence>
<gene>
    <name evidence="2" type="ORF">SDC9_122444</name>
</gene>
<accession>A0A645CEU3</accession>
<feature type="transmembrane region" description="Helical" evidence="1">
    <location>
        <begin position="6"/>
        <end position="24"/>
    </location>
</feature>
<name>A0A645CEU3_9ZZZZ</name>
<keyword evidence="1" id="KW-1133">Transmembrane helix</keyword>
<dbReference type="AlphaFoldDB" id="A0A645CEU3"/>